<proteinExistence type="predicted"/>
<reference evidence="1" key="1">
    <citation type="submission" date="2014-09" db="EMBL/GenBank/DDBJ databases">
        <authorList>
            <person name="Magalhaes I.L.F."/>
            <person name="Oliveira U."/>
            <person name="Santos F.R."/>
            <person name="Vidigal T.H.D.A."/>
            <person name="Brescovit A.D."/>
            <person name="Santos A.J."/>
        </authorList>
    </citation>
    <scope>NUCLEOTIDE SEQUENCE</scope>
    <source>
        <tissue evidence="1">Shoot tissue taken approximately 20 cm above the soil surface</tissue>
    </source>
</reference>
<reference evidence="1" key="2">
    <citation type="journal article" date="2015" name="Data Brief">
        <title>Shoot transcriptome of the giant reed, Arundo donax.</title>
        <authorList>
            <person name="Barrero R.A."/>
            <person name="Guerrero F.D."/>
            <person name="Moolhuijzen P."/>
            <person name="Goolsby J.A."/>
            <person name="Tidwell J."/>
            <person name="Bellgard S.E."/>
            <person name="Bellgard M.I."/>
        </authorList>
    </citation>
    <scope>NUCLEOTIDE SEQUENCE</scope>
    <source>
        <tissue evidence="1">Shoot tissue taken approximately 20 cm above the soil surface</tissue>
    </source>
</reference>
<dbReference type="AlphaFoldDB" id="A0A0A9HRU7"/>
<sequence>MNYSIADSAITNPKYVECTSSCHQFD</sequence>
<accession>A0A0A9HRU7</accession>
<evidence type="ECO:0000313" key="1">
    <source>
        <dbReference type="EMBL" id="JAE39467.1"/>
    </source>
</evidence>
<protein>
    <submittedName>
        <fullName evidence="1">Uncharacterized protein</fullName>
    </submittedName>
</protein>
<organism evidence="1">
    <name type="scientific">Arundo donax</name>
    <name type="common">Giant reed</name>
    <name type="synonym">Donax arundinaceus</name>
    <dbReference type="NCBI Taxonomy" id="35708"/>
    <lineage>
        <taxon>Eukaryota</taxon>
        <taxon>Viridiplantae</taxon>
        <taxon>Streptophyta</taxon>
        <taxon>Embryophyta</taxon>
        <taxon>Tracheophyta</taxon>
        <taxon>Spermatophyta</taxon>
        <taxon>Magnoliopsida</taxon>
        <taxon>Liliopsida</taxon>
        <taxon>Poales</taxon>
        <taxon>Poaceae</taxon>
        <taxon>PACMAD clade</taxon>
        <taxon>Arundinoideae</taxon>
        <taxon>Arundineae</taxon>
        <taxon>Arundo</taxon>
    </lineage>
</organism>
<name>A0A0A9HRU7_ARUDO</name>
<dbReference type="EMBL" id="GBRH01158429">
    <property type="protein sequence ID" value="JAE39467.1"/>
    <property type="molecule type" value="Transcribed_RNA"/>
</dbReference>